<reference evidence="1" key="1">
    <citation type="submission" date="2014-09" db="EMBL/GenBank/DDBJ databases">
        <authorList>
            <person name="Magalhaes I.L.F."/>
            <person name="Oliveira U."/>
            <person name="Santos F.R."/>
            <person name="Vidigal T.H.D.A."/>
            <person name="Brescovit A.D."/>
            <person name="Santos A.J."/>
        </authorList>
    </citation>
    <scope>NUCLEOTIDE SEQUENCE</scope>
    <source>
        <tissue evidence="1">Shoot tissue taken approximately 20 cm above the soil surface</tissue>
    </source>
</reference>
<dbReference type="AlphaFoldDB" id="A0A0A9A0R2"/>
<protein>
    <submittedName>
        <fullName evidence="1">Uncharacterized protein</fullName>
    </submittedName>
</protein>
<dbReference type="EMBL" id="GBRH01253224">
    <property type="protein sequence ID" value="JAD44671.1"/>
    <property type="molecule type" value="Transcribed_RNA"/>
</dbReference>
<accession>A0A0A9A0R2</accession>
<proteinExistence type="predicted"/>
<reference evidence="1" key="2">
    <citation type="journal article" date="2015" name="Data Brief">
        <title>Shoot transcriptome of the giant reed, Arundo donax.</title>
        <authorList>
            <person name="Barrero R.A."/>
            <person name="Guerrero F.D."/>
            <person name="Moolhuijzen P."/>
            <person name="Goolsby J.A."/>
            <person name="Tidwell J."/>
            <person name="Bellgard S.E."/>
            <person name="Bellgard M.I."/>
        </authorList>
    </citation>
    <scope>NUCLEOTIDE SEQUENCE</scope>
    <source>
        <tissue evidence="1">Shoot tissue taken approximately 20 cm above the soil surface</tissue>
    </source>
</reference>
<sequence length="44" mass="5292">MTHFYDMPVVCSPPCLFIHWLRCLHDFNARKGMKSYTQVYHGNF</sequence>
<name>A0A0A9A0R2_ARUDO</name>
<organism evidence="1">
    <name type="scientific">Arundo donax</name>
    <name type="common">Giant reed</name>
    <name type="synonym">Donax arundinaceus</name>
    <dbReference type="NCBI Taxonomy" id="35708"/>
    <lineage>
        <taxon>Eukaryota</taxon>
        <taxon>Viridiplantae</taxon>
        <taxon>Streptophyta</taxon>
        <taxon>Embryophyta</taxon>
        <taxon>Tracheophyta</taxon>
        <taxon>Spermatophyta</taxon>
        <taxon>Magnoliopsida</taxon>
        <taxon>Liliopsida</taxon>
        <taxon>Poales</taxon>
        <taxon>Poaceae</taxon>
        <taxon>PACMAD clade</taxon>
        <taxon>Arundinoideae</taxon>
        <taxon>Arundineae</taxon>
        <taxon>Arundo</taxon>
    </lineage>
</organism>
<evidence type="ECO:0000313" key="1">
    <source>
        <dbReference type="EMBL" id="JAD44671.1"/>
    </source>
</evidence>